<evidence type="ECO:0000256" key="12">
    <source>
        <dbReference type="ARBA" id="ARBA00022695"/>
    </source>
</evidence>
<feature type="transmembrane region" description="Helical" evidence="19">
    <location>
        <begin position="20"/>
        <end position="48"/>
    </location>
</feature>
<feature type="transmembrane region" description="Helical" evidence="19">
    <location>
        <begin position="171"/>
        <end position="191"/>
    </location>
</feature>
<keyword evidence="12 18" id="KW-0548">Nucleotidyltransferase</keyword>
<feature type="transmembrane region" description="Helical" evidence="19">
    <location>
        <begin position="131"/>
        <end position="150"/>
    </location>
</feature>
<dbReference type="EMBL" id="FNVD01000001">
    <property type="protein sequence ID" value="SEF48781.1"/>
    <property type="molecule type" value="Genomic_DNA"/>
</dbReference>
<dbReference type="OrthoDB" id="9799199at2"/>
<dbReference type="PANTHER" id="PTHR46382">
    <property type="entry name" value="PHOSPHATIDATE CYTIDYLYLTRANSFERASE"/>
    <property type="match status" value="1"/>
</dbReference>
<dbReference type="GO" id="GO:0005886">
    <property type="term" value="C:plasma membrane"/>
    <property type="evidence" value="ECO:0007669"/>
    <property type="project" value="UniProtKB-SubCell"/>
</dbReference>
<evidence type="ECO:0000256" key="7">
    <source>
        <dbReference type="ARBA" id="ARBA00019373"/>
    </source>
</evidence>
<feature type="transmembrane region" description="Helical" evidence="19">
    <location>
        <begin position="242"/>
        <end position="262"/>
    </location>
</feature>
<evidence type="ECO:0000256" key="10">
    <source>
        <dbReference type="ARBA" id="ARBA00022679"/>
    </source>
</evidence>
<sequence>MSAQGRWSDLSARLVSSLVMVSVALAALWIGGAVWQAFIALICAAMVYEMARMVAPDATAVAWLCAALAIVVIYPTTLWPPAIVLPSLLVPGLAGAALLPGYRRLFLAYAAWIALAGFAFITIRAELGMTGMLWLICVVIATDVAGYFAGKAIGGPKFWPRVSPKKTWSGTAAGWIAAALVGAGFVAVAGFDGWTVPLSVLAAFASQAGDIAESRVKRRLGVKDSSNLIPGHGGFLDRFDGMIGAGVLILLGGWATGLLPGIF</sequence>
<protein>
    <recommendedName>
        <fullName evidence="7 18">Phosphatidate cytidylyltransferase</fullName>
        <ecNumber evidence="6 18">2.7.7.41</ecNumber>
    </recommendedName>
</protein>
<evidence type="ECO:0000256" key="5">
    <source>
        <dbReference type="ARBA" id="ARBA00010185"/>
    </source>
</evidence>
<keyword evidence="13 19" id="KW-1133">Transmembrane helix</keyword>
<comment type="pathway">
    <text evidence="4">Lipid metabolism.</text>
</comment>
<keyword evidence="16" id="KW-0594">Phospholipid biosynthesis</keyword>
<dbReference type="PANTHER" id="PTHR46382:SF1">
    <property type="entry name" value="PHOSPHATIDATE CYTIDYLYLTRANSFERASE"/>
    <property type="match status" value="1"/>
</dbReference>
<feature type="transmembrane region" description="Helical" evidence="19">
    <location>
        <begin position="106"/>
        <end position="125"/>
    </location>
</feature>
<evidence type="ECO:0000313" key="21">
    <source>
        <dbReference type="Proteomes" id="UP000236742"/>
    </source>
</evidence>
<keyword evidence="15 19" id="KW-0472">Membrane</keyword>
<evidence type="ECO:0000313" key="20">
    <source>
        <dbReference type="EMBL" id="SEF48781.1"/>
    </source>
</evidence>
<evidence type="ECO:0000256" key="6">
    <source>
        <dbReference type="ARBA" id="ARBA00012487"/>
    </source>
</evidence>
<keyword evidence="21" id="KW-1185">Reference proteome</keyword>
<evidence type="ECO:0000256" key="18">
    <source>
        <dbReference type="RuleBase" id="RU003938"/>
    </source>
</evidence>
<evidence type="ECO:0000256" key="15">
    <source>
        <dbReference type="ARBA" id="ARBA00023136"/>
    </source>
</evidence>
<evidence type="ECO:0000256" key="19">
    <source>
        <dbReference type="SAM" id="Phobius"/>
    </source>
</evidence>
<name>A0A1H5SG82_9RHOB</name>
<keyword evidence="11 18" id="KW-0812">Transmembrane</keyword>
<comment type="subcellular location">
    <subcellularLocation>
        <location evidence="2">Cell membrane</location>
        <topology evidence="2">Multi-pass membrane protein</topology>
    </subcellularLocation>
</comment>
<dbReference type="GO" id="GO:0016024">
    <property type="term" value="P:CDP-diacylglycerol biosynthetic process"/>
    <property type="evidence" value="ECO:0007669"/>
    <property type="project" value="UniProtKB-UniPathway"/>
</dbReference>
<keyword evidence="14" id="KW-0443">Lipid metabolism</keyword>
<evidence type="ECO:0000256" key="2">
    <source>
        <dbReference type="ARBA" id="ARBA00004651"/>
    </source>
</evidence>
<evidence type="ECO:0000256" key="16">
    <source>
        <dbReference type="ARBA" id="ARBA00023209"/>
    </source>
</evidence>
<reference evidence="20 21" key="1">
    <citation type="submission" date="2016-10" db="EMBL/GenBank/DDBJ databases">
        <authorList>
            <person name="de Groot N.N."/>
        </authorList>
    </citation>
    <scope>NUCLEOTIDE SEQUENCE [LARGE SCALE GENOMIC DNA]</scope>
    <source>
        <strain evidence="20 21">DSM 23413</strain>
    </source>
</reference>
<feature type="transmembrane region" description="Helical" evidence="19">
    <location>
        <begin position="83"/>
        <end position="99"/>
    </location>
</feature>
<evidence type="ECO:0000256" key="9">
    <source>
        <dbReference type="ARBA" id="ARBA00022516"/>
    </source>
</evidence>
<dbReference type="RefSeq" id="WP_104006475.1">
    <property type="nucleotide sequence ID" value="NZ_FNVD01000001.1"/>
</dbReference>
<feature type="transmembrane region" description="Helical" evidence="19">
    <location>
        <begin position="60"/>
        <end position="77"/>
    </location>
</feature>
<dbReference type="InterPro" id="IPR000374">
    <property type="entry name" value="PC_trans"/>
</dbReference>
<evidence type="ECO:0000256" key="17">
    <source>
        <dbReference type="ARBA" id="ARBA00023264"/>
    </source>
</evidence>
<evidence type="ECO:0000256" key="1">
    <source>
        <dbReference type="ARBA" id="ARBA00001698"/>
    </source>
</evidence>
<evidence type="ECO:0000256" key="3">
    <source>
        <dbReference type="ARBA" id="ARBA00005119"/>
    </source>
</evidence>
<proteinExistence type="inferred from homology"/>
<keyword evidence="9" id="KW-0444">Lipid biosynthesis</keyword>
<gene>
    <name evidence="20" type="ORF">SAMN05421751_101474</name>
</gene>
<organism evidence="20 21">
    <name type="scientific">Jhaorihella thermophila</name>
    <dbReference type="NCBI Taxonomy" id="488547"/>
    <lineage>
        <taxon>Bacteria</taxon>
        <taxon>Pseudomonadati</taxon>
        <taxon>Pseudomonadota</taxon>
        <taxon>Alphaproteobacteria</taxon>
        <taxon>Rhodobacterales</taxon>
        <taxon>Paracoccaceae</taxon>
        <taxon>Jhaorihella</taxon>
    </lineage>
</organism>
<dbReference type="EC" id="2.7.7.41" evidence="6 18"/>
<dbReference type="UniPathway" id="UPA00557">
    <property type="reaction ID" value="UER00614"/>
</dbReference>
<keyword evidence="8" id="KW-1003">Cell membrane</keyword>
<comment type="catalytic activity">
    <reaction evidence="1 18">
        <text>a 1,2-diacyl-sn-glycero-3-phosphate + CTP + H(+) = a CDP-1,2-diacyl-sn-glycerol + diphosphate</text>
        <dbReference type="Rhea" id="RHEA:16229"/>
        <dbReference type="ChEBI" id="CHEBI:15378"/>
        <dbReference type="ChEBI" id="CHEBI:33019"/>
        <dbReference type="ChEBI" id="CHEBI:37563"/>
        <dbReference type="ChEBI" id="CHEBI:58332"/>
        <dbReference type="ChEBI" id="CHEBI:58608"/>
        <dbReference type="EC" id="2.7.7.41"/>
    </reaction>
</comment>
<keyword evidence="17" id="KW-1208">Phospholipid metabolism</keyword>
<evidence type="ECO:0000256" key="4">
    <source>
        <dbReference type="ARBA" id="ARBA00005189"/>
    </source>
</evidence>
<evidence type="ECO:0000256" key="8">
    <source>
        <dbReference type="ARBA" id="ARBA00022475"/>
    </source>
</evidence>
<dbReference type="Pfam" id="PF01148">
    <property type="entry name" value="CTP_transf_1"/>
    <property type="match status" value="1"/>
</dbReference>
<comment type="pathway">
    <text evidence="3 18">Phospholipid metabolism; CDP-diacylglycerol biosynthesis; CDP-diacylglycerol from sn-glycerol 3-phosphate: step 3/3.</text>
</comment>
<accession>A0A1H5SG82</accession>
<dbReference type="AlphaFoldDB" id="A0A1H5SG82"/>
<comment type="similarity">
    <text evidence="5 18">Belongs to the CDS family.</text>
</comment>
<dbReference type="GO" id="GO:0004605">
    <property type="term" value="F:phosphatidate cytidylyltransferase activity"/>
    <property type="evidence" value="ECO:0007669"/>
    <property type="project" value="UniProtKB-EC"/>
</dbReference>
<dbReference type="PROSITE" id="PS01315">
    <property type="entry name" value="CDS"/>
    <property type="match status" value="1"/>
</dbReference>
<evidence type="ECO:0000256" key="11">
    <source>
        <dbReference type="ARBA" id="ARBA00022692"/>
    </source>
</evidence>
<keyword evidence="10 18" id="KW-0808">Transferase</keyword>
<dbReference type="Proteomes" id="UP000236742">
    <property type="component" value="Unassembled WGS sequence"/>
</dbReference>
<evidence type="ECO:0000256" key="14">
    <source>
        <dbReference type="ARBA" id="ARBA00023098"/>
    </source>
</evidence>
<evidence type="ECO:0000256" key="13">
    <source>
        <dbReference type="ARBA" id="ARBA00022989"/>
    </source>
</evidence>